<dbReference type="GO" id="GO:0016887">
    <property type="term" value="F:ATP hydrolysis activity"/>
    <property type="evidence" value="ECO:0007669"/>
    <property type="project" value="UniProtKB-UniRule"/>
</dbReference>
<sequence>MNLKAGLIGLPNVGKSSLFSALTKMNVEIANYPFATIEPNIATVEIHDPRILQLTKIVKPEKTVFATYSFVDIAGLIKGASTGEGLGNKFLANVRNVDCLVHIVRCFQDPKIIHVNNEINPIFDIQTINLELIFADLGTIQTIISRLAKKANNTNDKQVKFEFELAKKVEIHLKHGKSLRDLELDSAEILQIKSWQLLTIKPVLYVANLDQKSIQNPDANPYFWKLKSYLVKEKAILLPLCIALEQEISQLDEDEKHLFLKEFLLEKSSLDLLILHSFYLLDLATFFTVGKKEVRSWTFRKNTPAIECSGIIHSDFKKKFIRVEIISFDDFVQAGSEKVVKENGKMRLEGKDYLIKDGEICHFRIGN</sequence>
<dbReference type="PANTHER" id="PTHR23305">
    <property type="entry name" value="OBG GTPASE FAMILY"/>
    <property type="match status" value="1"/>
</dbReference>
<dbReference type="Gene3D" id="3.10.20.30">
    <property type="match status" value="1"/>
</dbReference>
<dbReference type="NCBIfam" id="TIGR00092">
    <property type="entry name" value="redox-regulated ATPase YchF"/>
    <property type="match status" value="1"/>
</dbReference>
<keyword evidence="5" id="KW-0460">Magnesium</keyword>
<comment type="similarity">
    <text evidence="6">Belongs to the TRAFAC class OBG-HflX-like GTPase superfamily. OBG GTPase family. YchF/OLA1 subfamily.</text>
</comment>
<evidence type="ECO:0000256" key="4">
    <source>
        <dbReference type="ARBA" id="ARBA00022840"/>
    </source>
</evidence>
<dbReference type="GO" id="GO:0046872">
    <property type="term" value="F:metal ion binding"/>
    <property type="evidence" value="ECO:0007669"/>
    <property type="project" value="UniProtKB-KW"/>
</dbReference>
<dbReference type="GO" id="GO:0005524">
    <property type="term" value="F:ATP binding"/>
    <property type="evidence" value="ECO:0007669"/>
    <property type="project" value="UniProtKB-UniRule"/>
</dbReference>
<gene>
    <name evidence="6 9" type="primary">ychF</name>
    <name evidence="9" type="ORF">FEF30_01920</name>
</gene>
<proteinExistence type="inferred from homology"/>
<evidence type="ECO:0000256" key="3">
    <source>
        <dbReference type="ARBA" id="ARBA00022741"/>
    </source>
</evidence>
<evidence type="ECO:0000256" key="6">
    <source>
        <dbReference type="HAMAP-Rule" id="MF_00944"/>
    </source>
</evidence>
<dbReference type="GO" id="GO:0043023">
    <property type="term" value="F:ribosomal large subunit binding"/>
    <property type="evidence" value="ECO:0007669"/>
    <property type="project" value="UniProtKB-UniRule"/>
</dbReference>
<reference evidence="9 10" key="1">
    <citation type="submission" date="2019-05" db="EMBL/GenBank/DDBJ databases">
        <title>Genome sequencing and assembly of Mycoplasma hyopneumoniae strains UFV01 and UFV02.</title>
        <authorList>
            <person name="De Souza L.F."/>
            <person name="Gonzaga N.F."/>
            <person name="Santos M.R."/>
            <person name="Deeney A.S."/>
            <person name="Vidigal P.M.P."/>
            <person name="Moreira M.A.S."/>
            <person name="Fietto J.R.L."/>
            <person name="Bressan G.C."/>
            <person name="Rycroft A.N."/>
            <person name="Silva Junior A."/>
        </authorList>
    </citation>
    <scope>NUCLEOTIDE SEQUENCE [LARGE SCALE GENOMIC DNA]</scope>
    <source>
        <strain evidence="9 10">UFV01</strain>
    </source>
</reference>
<accession>A0ABD4SWL3</accession>
<evidence type="ECO:0000259" key="7">
    <source>
        <dbReference type="PROSITE" id="PS51710"/>
    </source>
</evidence>
<dbReference type="Gene3D" id="3.40.50.300">
    <property type="entry name" value="P-loop containing nucleotide triphosphate hydrolases"/>
    <property type="match status" value="1"/>
</dbReference>
<dbReference type="InterPro" id="IPR004095">
    <property type="entry name" value="TGS"/>
</dbReference>
<evidence type="ECO:0000256" key="2">
    <source>
        <dbReference type="ARBA" id="ARBA00022723"/>
    </source>
</evidence>
<feature type="binding site" evidence="6">
    <location>
        <begin position="12"/>
        <end position="17"/>
    </location>
    <ligand>
        <name>ATP</name>
        <dbReference type="ChEBI" id="CHEBI:30616"/>
    </ligand>
</feature>
<keyword evidence="2" id="KW-0479">Metal-binding</keyword>
<dbReference type="InterPro" id="IPR013029">
    <property type="entry name" value="YchF_C"/>
</dbReference>
<comment type="caution">
    <text evidence="9">The sequence shown here is derived from an EMBL/GenBank/DDBJ whole genome shotgun (WGS) entry which is preliminary data.</text>
</comment>
<comment type="function">
    <text evidence="6">ATPase that binds to both the 70S ribosome and the 50S ribosomal subunit in a nucleotide-independent manner.</text>
</comment>
<evidence type="ECO:0000313" key="10">
    <source>
        <dbReference type="Proteomes" id="UP001203104"/>
    </source>
</evidence>
<dbReference type="InterPro" id="IPR006073">
    <property type="entry name" value="GTP-bd"/>
</dbReference>
<dbReference type="InterPro" id="IPR023192">
    <property type="entry name" value="TGS-like_dom_sf"/>
</dbReference>
<dbReference type="SUPFAM" id="SSF81271">
    <property type="entry name" value="TGS-like"/>
    <property type="match status" value="1"/>
</dbReference>
<feature type="domain" description="TGS" evidence="8">
    <location>
        <begin position="282"/>
        <end position="365"/>
    </location>
</feature>
<keyword evidence="4 6" id="KW-0067">ATP-binding</keyword>
<dbReference type="Pfam" id="PF06071">
    <property type="entry name" value="YchF-GTPase_C"/>
    <property type="match status" value="1"/>
</dbReference>
<dbReference type="Gene3D" id="1.10.150.300">
    <property type="entry name" value="TGS-like domain"/>
    <property type="match status" value="1"/>
</dbReference>
<protein>
    <recommendedName>
        <fullName evidence="6">Ribosome-binding ATPase YchF</fullName>
    </recommendedName>
</protein>
<dbReference type="InterPro" id="IPR004396">
    <property type="entry name" value="ATPase_YchF/OLA1"/>
</dbReference>
<comment type="cofactor">
    <cofactor evidence="1">
        <name>Mg(2+)</name>
        <dbReference type="ChEBI" id="CHEBI:18420"/>
    </cofactor>
</comment>
<dbReference type="HAMAP" id="MF_00944">
    <property type="entry name" value="YchF_OLA1_ATPase"/>
    <property type="match status" value="1"/>
</dbReference>
<dbReference type="InterPro" id="IPR031167">
    <property type="entry name" value="G_OBG"/>
</dbReference>
<dbReference type="PIRSF" id="PIRSF006641">
    <property type="entry name" value="CHP00092"/>
    <property type="match status" value="1"/>
</dbReference>
<evidence type="ECO:0000259" key="8">
    <source>
        <dbReference type="PROSITE" id="PS51880"/>
    </source>
</evidence>
<keyword evidence="3 6" id="KW-0547">Nucleotide-binding</keyword>
<dbReference type="PROSITE" id="PS51710">
    <property type="entry name" value="G_OBG"/>
    <property type="match status" value="1"/>
</dbReference>
<name>A0ABD4SWL3_MESHO</name>
<dbReference type="PROSITE" id="PS51880">
    <property type="entry name" value="TGS"/>
    <property type="match status" value="1"/>
</dbReference>
<dbReference type="PRINTS" id="PR00326">
    <property type="entry name" value="GTP1OBG"/>
</dbReference>
<dbReference type="InterPro" id="IPR012675">
    <property type="entry name" value="Beta-grasp_dom_sf"/>
</dbReference>
<dbReference type="InterPro" id="IPR027417">
    <property type="entry name" value="P-loop_NTPase"/>
</dbReference>
<dbReference type="RefSeq" id="WP_243216071.1">
    <property type="nucleotide sequence ID" value="NZ_VBRV01000004.1"/>
</dbReference>
<evidence type="ECO:0000256" key="5">
    <source>
        <dbReference type="ARBA" id="ARBA00022842"/>
    </source>
</evidence>
<dbReference type="FunFam" id="1.10.150.300:FF:000001">
    <property type="entry name" value="Ribosome-binding ATPase YchF"/>
    <property type="match status" value="1"/>
</dbReference>
<evidence type="ECO:0000313" key="9">
    <source>
        <dbReference type="EMBL" id="MCI8283329.1"/>
    </source>
</evidence>
<dbReference type="FunFam" id="3.10.20.30:FF:000001">
    <property type="entry name" value="Ribosome-binding ATPase YchF"/>
    <property type="match status" value="1"/>
</dbReference>
<dbReference type="AlphaFoldDB" id="A0ABD4SWL3"/>
<dbReference type="PANTHER" id="PTHR23305:SF18">
    <property type="entry name" value="OBG-TYPE G DOMAIN-CONTAINING PROTEIN"/>
    <property type="match status" value="1"/>
</dbReference>
<dbReference type="EMBL" id="VBRW01000005">
    <property type="protein sequence ID" value="MCI8283329.1"/>
    <property type="molecule type" value="Genomic_DNA"/>
</dbReference>
<evidence type="ECO:0000256" key="1">
    <source>
        <dbReference type="ARBA" id="ARBA00001946"/>
    </source>
</evidence>
<feature type="domain" description="OBG-type G" evidence="7">
    <location>
        <begin position="3"/>
        <end position="260"/>
    </location>
</feature>
<dbReference type="Pfam" id="PF01926">
    <property type="entry name" value="MMR_HSR1"/>
    <property type="match status" value="1"/>
</dbReference>
<dbReference type="Proteomes" id="UP001203104">
    <property type="component" value="Unassembled WGS sequence"/>
</dbReference>
<organism evidence="9 10">
    <name type="scientific">Mesomycoplasma hyopneumoniae</name>
    <name type="common">Mycoplasma hyopneumoniae</name>
    <dbReference type="NCBI Taxonomy" id="2099"/>
    <lineage>
        <taxon>Bacteria</taxon>
        <taxon>Bacillati</taxon>
        <taxon>Mycoplasmatota</taxon>
        <taxon>Mycoplasmoidales</taxon>
        <taxon>Metamycoplasmataceae</taxon>
        <taxon>Mesomycoplasma</taxon>
    </lineage>
</organism>
<dbReference type="InterPro" id="IPR012676">
    <property type="entry name" value="TGS-like"/>
</dbReference>
<dbReference type="CDD" id="cd01900">
    <property type="entry name" value="YchF"/>
    <property type="match status" value="1"/>
</dbReference>
<dbReference type="InterPro" id="IPR041706">
    <property type="entry name" value="YchF_N"/>
</dbReference>
<dbReference type="SUPFAM" id="SSF52540">
    <property type="entry name" value="P-loop containing nucleoside triphosphate hydrolases"/>
    <property type="match status" value="1"/>
</dbReference>
<dbReference type="CDD" id="cd04867">
    <property type="entry name" value="TGS_YchF_OLA1"/>
    <property type="match status" value="1"/>
</dbReference>